<feature type="transmembrane region" description="Helical" evidence="7">
    <location>
        <begin position="245"/>
        <end position="264"/>
    </location>
</feature>
<dbReference type="InterPro" id="IPR050638">
    <property type="entry name" value="AA-Vitamin_Transporters"/>
</dbReference>
<dbReference type="OrthoDB" id="34284at2"/>
<feature type="domain" description="EamA" evidence="8">
    <location>
        <begin position="6"/>
        <end position="139"/>
    </location>
</feature>
<dbReference type="GO" id="GO:0005886">
    <property type="term" value="C:plasma membrane"/>
    <property type="evidence" value="ECO:0007669"/>
    <property type="project" value="UniProtKB-SubCell"/>
</dbReference>
<dbReference type="AlphaFoldDB" id="A0A1B3XTN9"/>
<dbReference type="Proteomes" id="UP000077926">
    <property type="component" value="Chromosome"/>
</dbReference>
<sequence length="301" mass="33002">MKNTLIGSLFLILASSIWGGMYVVVKVVVTVIPPLELVWIRYLIALVALVSIGIVTKQKWKIKRQHIRMIMTISIVGYVISIVTQETGTMLSTAQMGAILTSTTPAFMVVFASLILKERLTFKKAISVSLATIGVIMIVGIDDINMSSMLGGFSLIIAALTWALMSILIKCLPSDYSQIVVNAYATFIAFVVLTPLVITRLPKININDLSDPAIWGGLLYLGVISTAIAFLLWNRGLQMLHASGGGVFFFFQPVVGTLLGWLILGETISITFWAGSFFILLGVLLVLKERQEERNQSNLDM</sequence>
<evidence type="ECO:0000256" key="3">
    <source>
        <dbReference type="ARBA" id="ARBA00022475"/>
    </source>
</evidence>
<comment type="subcellular location">
    <subcellularLocation>
        <location evidence="1">Cell membrane</location>
        <topology evidence="1">Multi-pass membrane protein</topology>
    </subcellularLocation>
</comment>
<evidence type="ECO:0000256" key="6">
    <source>
        <dbReference type="ARBA" id="ARBA00023136"/>
    </source>
</evidence>
<feature type="transmembrane region" description="Helical" evidence="7">
    <location>
        <begin position="147"/>
        <end position="169"/>
    </location>
</feature>
<evidence type="ECO:0000256" key="2">
    <source>
        <dbReference type="ARBA" id="ARBA00007362"/>
    </source>
</evidence>
<evidence type="ECO:0000313" key="10">
    <source>
        <dbReference type="Proteomes" id="UP000077926"/>
    </source>
</evidence>
<gene>
    <name evidence="9" type="ORF">ABE28_019640</name>
</gene>
<dbReference type="InterPro" id="IPR037185">
    <property type="entry name" value="EmrE-like"/>
</dbReference>
<evidence type="ECO:0000256" key="7">
    <source>
        <dbReference type="SAM" id="Phobius"/>
    </source>
</evidence>
<dbReference type="KEGG" id="bmur:ABE28_019640"/>
<comment type="similarity">
    <text evidence="2">Belongs to the EamA transporter family.</text>
</comment>
<evidence type="ECO:0000256" key="4">
    <source>
        <dbReference type="ARBA" id="ARBA00022692"/>
    </source>
</evidence>
<dbReference type="PANTHER" id="PTHR32322:SF18">
    <property type="entry name" value="S-ADENOSYLMETHIONINE_S-ADENOSYLHOMOCYSTEINE TRANSPORTER"/>
    <property type="match status" value="1"/>
</dbReference>
<organism evidence="9 10">
    <name type="scientific">Peribacillus muralis</name>
    <dbReference type="NCBI Taxonomy" id="264697"/>
    <lineage>
        <taxon>Bacteria</taxon>
        <taxon>Bacillati</taxon>
        <taxon>Bacillota</taxon>
        <taxon>Bacilli</taxon>
        <taxon>Bacillales</taxon>
        <taxon>Bacillaceae</taxon>
        <taxon>Peribacillus</taxon>
    </lineage>
</organism>
<dbReference type="STRING" id="264697.ABE28_019640"/>
<name>A0A1B3XTN9_9BACI</name>
<dbReference type="RefSeq" id="WP_064465554.1">
    <property type="nucleotide sequence ID" value="NZ_CP017080.1"/>
</dbReference>
<dbReference type="Pfam" id="PF00892">
    <property type="entry name" value="EamA"/>
    <property type="match status" value="2"/>
</dbReference>
<keyword evidence="3" id="KW-1003">Cell membrane</keyword>
<dbReference type="EMBL" id="CP017080">
    <property type="protein sequence ID" value="AOH56586.1"/>
    <property type="molecule type" value="Genomic_DNA"/>
</dbReference>
<feature type="transmembrane region" description="Helical" evidence="7">
    <location>
        <begin position="270"/>
        <end position="287"/>
    </location>
</feature>
<keyword evidence="5 7" id="KW-1133">Transmembrane helix</keyword>
<feature type="transmembrane region" description="Helical" evidence="7">
    <location>
        <begin position="38"/>
        <end position="55"/>
    </location>
</feature>
<protein>
    <recommendedName>
        <fullName evidence="8">EamA domain-containing protein</fullName>
    </recommendedName>
</protein>
<dbReference type="InterPro" id="IPR000620">
    <property type="entry name" value="EamA_dom"/>
</dbReference>
<feature type="transmembrane region" description="Helical" evidence="7">
    <location>
        <begin position="96"/>
        <end position="116"/>
    </location>
</feature>
<keyword evidence="4 7" id="KW-0812">Transmembrane</keyword>
<evidence type="ECO:0000313" key="9">
    <source>
        <dbReference type="EMBL" id="AOH56586.1"/>
    </source>
</evidence>
<keyword evidence="10" id="KW-1185">Reference proteome</keyword>
<feature type="transmembrane region" description="Helical" evidence="7">
    <location>
        <begin position="181"/>
        <end position="201"/>
    </location>
</feature>
<evidence type="ECO:0000259" key="8">
    <source>
        <dbReference type="Pfam" id="PF00892"/>
    </source>
</evidence>
<accession>A0A1B3XTN9</accession>
<feature type="transmembrane region" description="Helical" evidence="7">
    <location>
        <begin position="67"/>
        <end position="84"/>
    </location>
</feature>
<dbReference type="SUPFAM" id="SSF103481">
    <property type="entry name" value="Multidrug resistance efflux transporter EmrE"/>
    <property type="match status" value="2"/>
</dbReference>
<keyword evidence="6 7" id="KW-0472">Membrane</keyword>
<evidence type="ECO:0000256" key="5">
    <source>
        <dbReference type="ARBA" id="ARBA00022989"/>
    </source>
</evidence>
<reference evidence="9 10" key="1">
    <citation type="submission" date="2016-08" db="EMBL/GenBank/DDBJ databases">
        <title>Complete genome sequence of Bacillus muralis G25-68, a strain with toxicity to nematodes.</title>
        <authorList>
            <person name="Zheng Z."/>
        </authorList>
    </citation>
    <scope>NUCLEOTIDE SEQUENCE [LARGE SCALE GENOMIC DNA]</scope>
    <source>
        <strain evidence="9 10">G25-68</strain>
    </source>
</reference>
<dbReference type="PANTHER" id="PTHR32322">
    <property type="entry name" value="INNER MEMBRANE TRANSPORTER"/>
    <property type="match status" value="1"/>
</dbReference>
<proteinExistence type="inferred from homology"/>
<evidence type="ECO:0000256" key="1">
    <source>
        <dbReference type="ARBA" id="ARBA00004651"/>
    </source>
</evidence>
<feature type="transmembrane region" description="Helical" evidence="7">
    <location>
        <begin position="125"/>
        <end position="141"/>
    </location>
</feature>
<feature type="domain" description="EamA" evidence="8">
    <location>
        <begin position="150"/>
        <end position="287"/>
    </location>
</feature>
<feature type="transmembrane region" description="Helical" evidence="7">
    <location>
        <begin position="213"/>
        <end position="233"/>
    </location>
</feature>